<feature type="region of interest" description="Disordered" evidence="1">
    <location>
        <begin position="35"/>
        <end position="65"/>
    </location>
</feature>
<sequence>MLPVAMSSGMRALACDSAAVLRATRARGFASSASTSAPAAAAAAATPSSSRPAPSRAGKRRARAARDDKLRHAIELFHRAPTFYASPASTPGAGVQSEETPEAKRALDQRVMEDVLYPYTDYIEGAEDQTFLTLAAVASNAARDAASLNSATSTVQAPSKLVSGYNPEGTPVPPESASLTAMPSAESEATRSYLEQLIKEEDSRRAVVNVGYTTPSSVSRAVLVRDALFGTVHGEKPGLEVVRERAAARKARMEQDGTPQGP</sequence>
<feature type="region of interest" description="Disordered" evidence="1">
    <location>
        <begin position="150"/>
        <end position="178"/>
    </location>
</feature>
<proteinExistence type="predicted"/>
<dbReference type="Proteomes" id="UP000245946">
    <property type="component" value="Unassembled WGS sequence"/>
</dbReference>
<name>A0A316ZFN1_9BASI</name>
<evidence type="ECO:0000313" key="3">
    <source>
        <dbReference type="Proteomes" id="UP000245946"/>
    </source>
</evidence>
<organism evidence="2 3">
    <name type="scientific">Tilletiopsis washingtonensis</name>
    <dbReference type="NCBI Taxonomy" id="58919"/>
    <lineage>
        <taxon>Eukaryota</taxon>
        <taxon>Fungi</taxon>
        <taxon>Dikarya</taxon>
        <taxon>Basidiomycota</taxon>
        <taxon>Ustilaginomycotina</taxon>
        <taxon>Exobasidiomycetes</taxon>
        <taxon>Entylomatales</taxon>
        <taxon>Entylomatales incertae sedis</taxon>
        <taxon>Tilletiopsis</taxon>
    </lineage>
</organism>
<accession>A0A316ZFN1</accession>
<dbReference type="GeneID" id="37269144"/>
<feature type="compositionally biased region" description="Low complexity" evidence="1">
    <location>
        <begin position="35"/>
        <end position="56"/>
    </location>
</feature>
<evidence type="ECO:0000256" key="1">
    <source>
        <dbReference type="SAM" id="MobiDB-lite"/>
    </source>
</evidence>
<dbReference type="OrthoDB" id="3339789at2759"/>
<reference evidence="2 3" key="1">
    <citation type="journal article" date="2018" name="Mol. Biol. Evol.">
        <title>Broad Genomic Sampling Reveals a Smut Pathogenic Ancestry of the Fungal Clade Ustilaginomycotina.</title>
        <authorList>
            <person name="Kijpornyongpan T."/>
            <person name="Mondo S.J."/>
            <person name="Barry K."/>
            <person name="Sandor L."/>
            <person name="Lee J."/>
            <person name="Lipzen A."/>
            <person name="Pangilinan J."/>
            <person name="LaButti K."/>
            <person name="Hainaut M."/>
            <person name="Henrissat B."/>
            <person name="Grigoriev I.V."/>
            <person name="Spatafora J.W."/>
            <person name="Aime M.C."/>
        </authorList>
    </citation>
    <scope>NUCLEOTIDE SEQUENCE [LARGE SCALE GENOMIC DNA]</scope>
    <source>
        <strain evidence="2 3">MCA 4186</strain>
    </source>
</reference>
<dbReference type="RefSeq" id="XP_025600829.1">
    <property type="nucleotide sequence ID" value="XM_025741600.1"/>
</dbReference>
<dbReference type="AlphaFoldDB" id="A0A316ZFN1"/>
<protein>
    <submittedName>
        <fullName evidence="2">Uncharacterized protein</fullName>
    </submittedName>
</protein>
<evidence type="ECO:0000313" key="2">
    <source>
        <dbReference type="EMBL" id="PWO00551.1"/>
    </source>
</evidence>
<keyword evidence="3" id="KW-1185">Reference proteome</keyword>
<gene>
    <name evidence="2" type="ORF">FA09DRAFT_327967</name>
</gene>
<dbReference type="EMBL" id="KZ819285">
    <property type="protein sequence ID" value="PWO00551.1"/>
    <property type="molecule type" value="Genomic_DNA"/>
</dbReference>